<reference evidence="1" key="1">
    <citation type="submission" date="2014-05" db="EMBL/GenBank/DDBJ databases">
        <title>The transcriptome of the halophilic microalga Tetraselmis sp. GSL018 isolated from the Great Salt Lake, Utah.</title>
        <authorList>
            <person name="Jinkerson R.E."/>
            <person name="D'Adamo S."/>
            <person name="Posewitz M.C."/>
        </authorList>
    </citation>
    <scope>NUCLEOTIDE SEQUENCE</scope>
    <source>
        <strain evidence="1">GSL018</strain>
    </source>
</reference>
<protein>
    <submittedName>
        <fullName evidence="1">Uncharacterized protein</fullName>
    </submittedName>
</protein>
<proteinExistence type="predicted"/>
<dbReference type="EMBL" id="GBEZ01023198">
    <property type="protein sequence ID" value="JAC63672.1"/>
    <property type="molecule type" value="Transcribed_RNA"/>
</dbReference>
<gene>
    <name evidence="1" type="ORF">TSPGSL018_20045</name>
</gene>
<accession>A0A061QSQ9</accession>
<sequence>MSILLIESLASKTSKEALGGYQITRQISTRMIYRVSYHVEAADRAQRQNELAKIQ</sequence>
<evidence type="ECO:0000313" key="1">
    <source>
        <dbReference type="EMBL" id="JAC63672.1"/>
    </source>
</evidence>
<dbReference type="AlphaFoldDB" id="A0A061QSQ9"/>
<name>A0A061QSQ9_9CHLO</name>
<organism evidence="1">
    <name type="scientific">Tetraselmis sp. GSL018</name>
    <dbReference type="NCBI Taxonomy" id="582737"/>
    <lineage>
        <taxon>Eukaryota</taxon>
        <taxon>Viridiplantae</taxon>
        <taxon>Chlorophyta</taxon>
        <taxon>core chlorophytes</taxon>
        <taxon>Chlorodendrophyceae</taxon>
        <taxon>Chlorodendrales</taxon>
        <taxon>Chlorodendraceae</taxon>
        <taxon>Tetraselmis</taxon>
    </lineage>
</organism>